<evidence type="ECO:0000256" key="1">
    <source>
        <dbReference type="SAM" id="MobiDB-lite"/>
    </source>
</evidence>
<sequence length="225" mass="26171">MDSNSTQPGNIPSEPTLNNDESETSIDQLAYTRIVNLSQSSTIHMHTGDMIPTQMETNTRNRIPIQLHTTSYWLMTERRANTGNRIPGQIQTNTTEKQEAILSRRLESRRQYRQRRAQMRREQRAIEQAQRHNHELKSDENNELFNNHYDNNDNQDNNYNNDYNDNNDNNDNNDYNDNNDNNDNNDSNNINDINNLDNINEAEANKEDKNAVRDGCNGSSKNNNI</sequence>
<dbReference type="Proteomes" id="UP000663862">
    <property type="component" value="Unassembled WGS sequence"/>
</dbReference>
<organism evidence="3 4">
    <name type="scientific">Rotaria socialis</name>
    <dbReference type="NCBI Taxonomy" id="392032"/>
    <lineage>
        <taxon>Eukaryota</taxon>
        <taxon>Metazoa</taxon>
        <taxon>Spiralia</taxon>
        <taxon>Gnathifera</taxon>
        <taxon>Rotifera</taxon>
        <taxon>Eurotatoria</taxon>
        <taxon>Bdelloidea</taxon>
        <taxon>Philodinida</taxon>
        <taxon>Philodinidae</taxon>
        <taxon>Rotaria</taxon>
    </lineage>
</organism>
<protein>
    <submittedName>
        <fullName evidence="3">Uncharacterized protein</fullName>
    </submittedName>
</protein>
<feature type="region of interest" description="Disordered" evidence="1">
    <location>
        <begin position="104"/>
        <end position="225"/>
    </location>
</feature>
<feature type="compositionally biased region" description="Basic and acidic residues" evidence="1">
    <location>
        <begin position="203"/>
        <end position="212"/>
    </location>
</feature>
<evidence type="ECO:0000313" key="3">
    <source>
        <dbReference type="EMBL" id="CAF4632662.1"/>
    </source>
</evidence>
<proteinExistence type="predicted"/>
<dbReference type="Proteomes" id="UP000663869">
    <property type="component" value="Unassembled WGS sequence"/>
</dbReference>
<feature type="compositionally biased region" description="Basic and acidic residues" evidence="1">
    <location>
        <begin position="119"/>
        <end position="140"/>
    </location>
</feature>
<feature type="region of interest" description="Disordered" evidence="1">
    <location>
        <begin position="1"/>
        <end position="23"/>
    </location>
</feature>
<comment type="caution">
    <text evidence="3">The sequence shown here is derived from an EMBL/GenBank/DDBJ whole genome shotgun (WGS) entry which is preliminary data.</text>
</comment>
<dbReference type="EMBL" id="CAJNYU010003327">
    <property type="protein sequence ID" value="CAF3661717.1"/>
    <property type="molecule type" value="Genomic_DNA"/>
</dbReference>
<accession>A0A821E8I3</accession>
<evidence type="ECO:0000313" key="4">
    <source>
        <dbReference type="Proteomes" id="UP000663862"/>
    </source>
</evidence>
<dbReference type="AlphaFoldDB" id="A0A821E8I3"/>
<feature type="compositionally biased region" description="Low complexity" evidence="1">
    <location>
        <begin position="146"/>
        <end position="199"/>
    </location>
</feature>
<gene>
    <name evidence="2" type="ORF">FME351_LOCUS25105</name>
    <name evidence="3" type="ORF">TSG867_LOCUS29698</name>
</gene>
<name>A0A821E8I3_9BILA</name>
<reference evidence="3" key="1">
    <citation type="submission" date="2021-02" db="EMBL/GenBank/DDBJ databases">
        <authorList>
            <person name="Nowell W R."/>
        </authorList>
    </citation>
    <scope>NUCLEOTIDE SEQUENCE</scope>
</reference>
<evidence type="ECO:0000313" key="2">
    <source>
        <dbReference type="EMBL" id="CAF3661717.1"/>
    </source>
</evidence>
<dbReference type="EMBL" id="CAJOBQ010004300">
    <property type="protein sequence ID" value="CAF4632662.1"/>
    <property type="molecule type" value="Genomic_DNA"/>
</dbReference>
<feature type="compositionally biased region" description="Polar residues" evidence="1">
    <location>
        <begin position="1"/>
        <end position="19"/>
    </location>
</feature>